<sequence>MLSEKLGELVTPEIATSILATKRERVLLSCEPANSLGLVVSKAGGRGYLPKKMEYPKNEDGTPLTLLAQINFSEMPNLECFPKTGLLAFYHDYLDDLTGLDFDDQTKQNGFRVLYFETVDEPSYSVEEQDALFESVDEAGVPVVDGEFCLRGVLAEQVILKDSYDFEKAYGGSFYELLDDWTGEDERKIDSLYELDSSSSQLGGYPFFTQEDPRLGEEKAYHDTLLFQLDSDDNIMWGDMGVGNFFINLEDLKRKDFSNVLYNWDCY</sequence>
<dbReference type="SUPFAM" id="SSF103032">
    <property type="entry name" value="Hypothetical protein YwqG"/>
    <property type="match status" value="1"/>
</dbReference>
<gene>
    <name evidence="1" type="ORF">DFP96_10650</name>
</gene>
<dbReference type="RefSeq" id="WP_036069411.1">
    <property type="nucleotide sequence ID" value="NZ_JAARQJ010000001.1"/>
</dbReference>
<proteinExistence type="predicted"/>
<dbReference type="PANTHER" id="PTHR36436">
    <property type="entry name" value="SLL5081 PROTEIN"/>
    <property type="match status" value="1"/>
</dbReference>
<keyword evidence="2" id="KW-1185">Reference proteome</keyword>
<dbReference type="Pfam" id="PF09234">
    <property type="entry name" value="DUF1963"/>
    <property type="match status" value="1"/>
</dbReference>
<dbReference type="AlphaFoldDB" id="A0A4R6ZKP9"/>
<dbReference type="OrthoDB" id="57088at2"/>
<reference evidence="1 2" key="1">
    <citation type="submission" date="2019-03" db="EMBL/GenBank/DDBJ databases">
        <title>Genomic Encyclopedia of Type Strains, Phase III (KMG-III): the genomes of soil and plant-associated and newly described type strains.</title>
        <authorList>
            <person name="Whitman W."/>
        </authorList>
    </citation>
    <scope>NUCLEOTIDE SEQUENCE [LARGE SCALE GENOMIC DNA]</scope>
    <source>
        <strain evidence="1 2">CECT 7972</strain>
    </source>
</reference>
<comment type="caution">
    <text evidence="1">The sequence shown here is derived from an EMBL/GenBank/DDBJ whole genome shotgun (WGS) entry which is preliminary data.</text>
</comment>
<dbReference type="EMBL" id="SNZK01000006">
    <property type="protein sequence ID" value="TDR52845.1"/>
    <property type="molecule type" value="Genomic_DNA"/>
</dbReference>
<dbReference type="InterPro" id="IPR015315">
    <property type="entry name" value="DUF1963"/>
</dbReference>
<protein>
    <submittedName>
        <fullName evidence="1">Uncharacterized protein YwqG</fullName>
    </submittedName>
</protein>
<dbReference type="PANTHER" id="PTHR36436:SF6">
    <property type="entry name" value="SLL5081 PROTEIN"/>
    <property type="match status" value="1"/>
</dbReference>
<dbReference type="Proteomes" id="UP000295558">
    <property type="component" value="Unassembled WGS sequence"/>
</dbReference>
<dbReference type="Gene3D" id="2.30.320.10">
    <property type="entry name" value="YwqG-like"/>
    <property type="match status" value="1"/>
</dbReference>
<dbReference type="STRING" id="1265846.PROCOU_02614"/>
<name>A0A4R6ZKP9_9LIST</name>
<evidence type="ECO:0000313" key="2">
    <source>
        <dbReference type="Proteomes" id="UP000295558"/>
    </source>
</evidence>
<evidence type="ECO:0000313" key="1">
    <source>
        <dbReference type="EMBL" id="TDR52845.1"/>
    </source>
</evidence>
<organism evidence="1 2">
    <name type="scientific">Listeria rocourtiae</name>
    <dbReference type="NCBI Taxonomy" id="647910"/>
    <lineage>
        <taxon>Bacteria</taxon>
        <taxon>Bacillati</taxon>
        <taxon>Bacillota</taxon>
        <taxon>Bacilli</taxon>
        <taxon>Bacillales</taxon>
        <taxon>Listeriaceae</taxon>
        <taxon>Listeria</taxon>
    </lineage>
</organism>
<accession>A0A4R6ZKP9</accession>
<dbReference type="InterPro" id="IPR035948">
    <property type="entry name" value="YwqG-like_sf"/>
</dbReference>